<accession>X1CIV4</accession>
<dbReference type="EMBL" id="BART01027695">
    <property type="protein sequence ID" value="GAG96178.1"/>
    <property type="molecule type" value="Genomic_DNA"/>
</dbReference>
<feature type="domain" description="Metallo-beta-lactamase" evidence="5">
    <location>
        <begin position="12"/>
        <end position="136"/>
    </location>
</feature>
<keyword evidence="3" id="KW-0378">Hydrolase</keyword>
<dbReference type="InterPro" id="IPR036866">
    <property type="entry name" value="RibonucZ/Hydroxyglut_hydro"/>
</dbReference>
<dbReference type="AlphaFoldDB" id="X1CIV4"/>
<dbReference type="GO" id="GO:0046872">
    <property type="term" value="F:metal ion binding"/>
    <property type="evidence" value="ECO:0007669"/>
    <property type="project" value="UniProtKB-KW"/>
</dbReference>
<dbReference type="CDD" id="cd06262">
    <property type="entry name" value="metallo-hydrolase-like_MBL-fold"/>
    <property type="match status" value="1"/>
</dbReference>
<evidence type="ECO:0000256" key="4">
    <source>
        <dbReference type="ARBA" id="ARBA00022833"/>
    </source>
</evidence>
<evidence type="ECO:0000313" key="6">
    <source>
        <dbReference type="EMBL" id="GAG96178.1"/>
    </source>
</evidence>
<dbReference type="InterPro" id="IPR001279">
    <property type="entry name" value="Metallo-B-lactamas"/>
</dbReference>
<evidence type="ECO:0000256" key="1">
    <source>
        <dbReference type="ARBA" id="ARBA00001947"/>
    </source>
</evidence>
<evidence type="ECO:0000259" key="5">
    <source>
        <dbReference type="SMART" id="SM00849"/>
    </source>
</evidence>
<dbReference type="GO" id="GO:0016787">
    <property type="term" value="F:hydrolase activity"/>
    <property type="evidence" value="ECO:0007669"/>
    <property type="project" value="UniProtKB-KW"/>
</dbReference>
<evidence type="ECO:0000256" key="2">
    <source>
        <dbReference type="ARBA" id="ARBA00022723"/>
    </source>
</evidence>
<keyword evidence="4" id="KW-0862">Zinc</keyword>
<comment type="caution">
    <text evidence="6">The sequence shown here is derived from an EMBL/GenBank/DDBJ whole genome shotgun (WGS) entry which is preliminary data.</text>
</comment>
<dbReference type="InterPro" id="IPR051453">
    <property type="entry name" value="MBL_Glyoxalase_II"/>
</dbReference>
<reference evidence="6" key="1">
    <citation type="journal article" date="2014" name="Front. Microbiol.">
        <title>High frequency of phylogenetically diverse reductive dehalogenase-homologous genes in deep subseafloor sedimentary metagenomes.</title>
        <authorList>
            <person name="Kawai M."/>
            <person name="Futagami T."/>
            <person name="Toyoda A."/>
            <person name="Takaki Y."/>
            <person name="Nishi S."/>
            <person name="Hori S."/>
            <person name="Arai W."/>
            <person name="Tsubouchi T."/>
            <person name="Morono Y."/>
            <person name="Uchiyama I."/>
            <person name="Ito T."/>
            <person name="Fujiyama A."/>
            <person name="Inagaki F."/>
            <person name="Takami H."/>
        </authorList>
    </citation>
    <scope>NUCLEOTIDE SEQUENCE</scope>
    <source>
        <strain evidence="6">Expedition CK06-06</strain>
    </source>
</reference>
<dbReference type="PANTHER" id="PTHR46233:SF3">
    <property type="entry name" value="HYDROXYACYLGLUTATHIONE HYDROLASE GLOC"/>
    <property type="match status" value="1"/>
</dbReference>
<dbReference type="SUPFAM" id="SSF56281">
    <property type="entry name" value="Metallo-hydrolase/oxidoreductase"/>
    <property type="match status" value="1"/>
</dbReference>
<dbReference type="Pfam" id="PF00753">
    <property type="entry name" value="Lactamase_B"/>
    <property type="match status" value="1"/>
</dbReference>
<organism evidence="6">
    <name type="scientific">marine sediment metagenome</name>
    <dbReference type="NCBI Taxonomy" id="412755"/>
    <lineage>
        <taxon>unclassified sequences</taxon>
        <taxon>metagenomes</taxon>
        <taxon>ecological metagenomes</taxon>
    </lineage>
</organism>
<keyword evidence="2" id="KW-0479">Metal-binding</keyword>
<dbReference type="SMART" id="SM00849">
    <property type="entry name" value="Lactamase_B"/>
    <property type="match status" value="1"/>
</dbReference>
<comment type="cofactor">
    <cofactor evidence="1">
        <name>Zn(2+)</name>
        <dbReference type="ChEBI" id="CHEBI:29105"/>
    </cofactor>
</comment>
<dbReference type="PANTHER" id="PTHR46233">
    <property type="entry name" value="HYDROXYACYLGLUTATHIONE HYDROLASE GLOC"/>
    <property type="match status" value="1"/>
</dbReference>
<proteinExistence type="predicted"/>
<dbReference type="Gene3D" id="3.60.15.10">
    <property type="entry name" value="Ribonuclease Z/Hydroxyacylglutathione hydrolase-like"/>
    <property type="match status" value="1"/>
</dbReference>
<evidence type="ECO:0000256" key="3">
    <source>
        <dbReference type="ARBA" id="ARBA00022801"/>
    </source>
</evidence>
<feature type="non-terminal residue" evidence="6">
    <location>
        <position position="136"/>
    </location>
</feature>
<protein>
    <recommendedName>
        <fullName evidence="5">Metallo-beta-lactamase domain-containing protein</fullName>
    </recommendedName>
</protein>
<name>X1CIV4_9ZZZZ</name>
<sequence length="136" mass="14623">MILKTIIAGPMGANCHILGCNSSKEAIIIDPGGDYQKIVACLEEQGLEPKIIINTHGHIDHIGANDKFNLPIYIHELDAEYLTDPVKNLSALFGPPYISPAASRLLKDGDKIELGEISLEVIHTSGHSPSGICLKT</sequence>
<gene>
    <name evidence="6" type="ORF">S01H4_49038</name>
</gene>